<proteinExistence type="predicted"/>
<dbReference type="RefSeq" id="WP_227181545.1">
    <property type="nucleotide sequence ID" value="NZ_JAJBZT010000009.1"/>
</dbReference>
<dbReference type="Proteomes" id="UP001165395">
    <property type="component" value="Unassembled WGS sequence"/>
</dbReference>
<evidence type="ECO:0000313" key="1">
    <source>
        <dbReference type="EMBL" id="MCB6184724.1"/>
    </source>
</evidence>
<reference evidence="1" key="1">
    <citation type="submission" date="2021-10" db="EMBL/GenBank/DDBJ databases">
        <title>The complete genome sequence of Leeia sp. TBRC 13508.</title>
        <authorList>
            <person name="Charoenyingcharoen P."/>
            <person name="Yukphan P."/>
        </authorList>
    </citation>
    <scope>NUCLEOTIDE SEQUENCE</scope>
    <source>
        <strain evidence="1">TBRC 13508</strain>
    </source>
</reference>
<name>A0ABS8D927_9NEIS</name>
<sequence>MYKSEFSSFMESYLEKNKEVADSRLENRAVWWDKPVDAEFEKNATAAKVKQNGYYYQGYFYRLRPKKEIKL</sequence>
<dbReference type="Pfam" id="PF11943">
    <property type="entry name" value="DUF3460"/>
    <property type="match status" value="1"/>
</dbReference>
<dbReference type="EMBL" id="JAJBZT010000009">
    <property type="protein sequence ID" value="MCB6184724.1"/>
    <property type="molecule type" value="Genomic_DNA"/>
</dbReference>
<organism evidence="1 2">
    <name type="scientific">Leeia speluncae</name>
    <dbReference type="NCBI Taxonomy" id="2884804"/>
    <lineage>
        <taxon>Bacteria</taxon>
        <taxon>Pseudomonadati</taxon>
        <taxon>Pseudomonadota</taxon>
        <taxon>Betaproteobacteria</taxon>
        <taxon>Neisseriales</taxon>
        <taxon>Leeiaceae</taxon>
        <taxon>Leeia</taxon>
    </lineage>
</organism>
<dbReference type="InterPro" id="IPR021853">
    <property type="entry name" value="DUF3460"/>
</dbReference>
<evidence type="ECO:0000313" key="2">
    <source>
        <dbReference type="Proteomes" id="UP001165395"/>
    </source>
</evidence>
<keyword evidence="2" id="KW-1185">Reference proteome</keyword>
<comment type="caution">
    <text evidence="1">The sequence shown here is derived from an EMBL/GenBank/DDBJ whole genome shotgun (WGS) entry which is preliminary data.</text>
</comment>
<gene>
    <name evidence="1" type="ORF">LIN78_14340</name>
</gene>
<accession>A0ABS8D927</accession>
<protein>
    <submittedName>
        <fullName evidence="1">DUF3460 family protein</fullName>
    </submittedName>
</protein>